<sequence>MKSTRWIRLFCVWLVFCAWDVSEAVHEDIIPSSRNAASFAQKEEDPLELVDVGDTASSIYDTIKIVEKSGEEALGDQYVPYDPSAFRVPKKKGGKSRFRRRFRGRESESKESAISGSVQSIPYVKLEDRWNWTVSYHRRHSYVSDSRLSLRYALLKRCRDAQESIVMDDSTQYLFYWPFKAGIGNTLSALSEVMLLAMYTGRKFLLLDWSIILQYVSVPFPDVTAQAKIYVNNPHAVISNGKKGCGIDLPSILNGTNPNRFIIIRSSCGIGQEFVHRSLLTKWLVDNGIVGRSPSDALQKYHEILQFLFIDVLHPLPAITDAVAAIEKELMWSQYSYFGIHIRSGLLEGNVGWGRFLEPRDVEYFIAQATKYTPRVERREKKKVKWLVLSDADGVKKEVMEAAKDRYTGVNCTVSHSKDASHEGLKCSIIENYLLSDCSMLFLTAKSTFGYLAKHRTEVAQISVHPGAWKKMWSCLVNTQN</sequence>
<feature type="chain" id="PRO_5008274452" description="GDP-fucose protein O-fucosyltransferase" evidence="1">
    <location>
        <begin position="25"/>
        <end position="481"/>
    </location>
</feature>
<reference evidence="2 3" key="1">
    <citation type="submission" date="2016-05" db="EMBL/GenBank/DDBJ databases">
        <title>Nuclear genome of Blastocystis sp. subtype 1 NandII.</title>
        <authorList>
            <person name="Gentekaki E."/>
            <person name="Curtis B."/>
            <person name="Stairs C."/>
            <person name="Eme L."/>
            <person name="Herman E."/>
            <person name="Klimes V."/>
            <person name="Arias M.C."/>
            <person name="Elias M."/>
            <person name="Hilliou F."/>
            <person name="Klute M."/>
            <person name="Malik S.-B."/>
            <person name="Pightling A."/>
            <person name="Rachubinski R."/>
            <person name="Salas D."/>
            <person name="Schlacht A."/>
            <person name="Suga H."/>
            <person name="Archibald J."/>
            <person name="Ball S.G."/>
            <person name="Clark G."/>
            <person name="Dacks J."/>
            <person name="Van Der Giezen M."/>
            <person name="Tsaousis A."/>
            <person name="Roger A."/>
        </authorList>
    </citation>
    <scope>NUCLEOTIDE SEQUENCE [LARGE SCALE GENOMIC DNA]</scope>
    <source>
        <strain evidence="3">ATCC 50177 / NandII</strain>
    </source>
</reference>
<dbReference type="OrthoDB" id="428346at2759"/>
<dbReference type="AlphaFoldDB" id="A0A196S7Q8"/>
<proteinExistence type="predicted"/>
<accession>A0A196S7Q8</accession>
<evidence type="ECO:0000256" key="1">
    <source>
        <dbReference type="SAM" id="SignalP"/>
    </source>
</evidence>
<dbReference type="Gene3D" id="3.40.50.11350">
    <property type="match status" value="1"/>
</dbReference>
<dbReference type="EMBL" id="LXWW01000567">
    <property type="protein sequence ID" value="OAO12024.1"/>
    <property type="molecule type" value="Genomic_DNA"/>
</dbReference>
<protein>
    <recommendedName>
        <fullName evidence="4">GDP-fucose protein O-fucosyltransferase</fullName>
    </recommendedName>
</protein>
<organism evidence="2 3">
    <name type="scientific">Blastocystis sp. subtype 1 (strain ATCC 50177 / NandII)</name>
    <dbReference type="NCBI Taxonomy" id="478820"/>
    <lineage>
        <taxon>Eukaryota</taxon>
        <taxon>Sar</taxon>
        <taxon>Stramenopiles</taxon>
        <taxon>Bigyra</taxon>
        <taxon>Opalozoa</taxon>
        <taxon>Opalinata</taxon>
        <taxon>Blastocystidae</taxon>
        <taxon>Blastocystis</taxon>
    </lineage>
</organism>
<dbReference type="Proteomes" id="UP000078348">
    <property type="component" value="Unassembled WGS sequence"/>
</dbReference>
<gene>
    <name evidence="2" type="ORF">AV274_6299</name>
</gene>
<feature type="signal peptide" evidence="1">
    <location>
        <begin position="1"/>
        <end position="24"/>
    </location>
</feature>
<evidence type="ECO:0000313" key="3">
    <source>
        <dbReference type="Proteomes" id="UP000078348"/>
    </source>
</evidence>
<comment type="caution">
    <text evidence="2">The sequence shown here is derived from an EMBL/GenBank/DDBJ whole genome shotgun (WGS) entry which is preliminary data.</text>
</comment>
<evidence type="ECO:0008006" key="4">
    <source>
        <dbReference type="Google" id="ProtNLM"/>
    </source>
</evidence>
<keyword evidence="3" id="KW-1185">Reference proteome</keyword>
<name>A0A196S7Q8_BLAHN</name>
<keyword evidence="1" id="KW-0732">Signal</keyword>
<evidence type="ECO:0000313" key="2">
    <source>
        <dbReference type="EMBL" id="OAO12024.1"/>
    </source>
</evidence>